<dbReference type="PATRIC" id="fig|1653334.4.peg.829"/>
<dbReference type="Proteomes" id="UP000050497">
    <property type="component" value="Unassembled WGS sequence"/>
</dbReference>
<dbReference type="AlphaFoldDB" id="A0A0P7XXN4"/>
<dbReference type="Proteomes" id="UP000182800">
    <property type="component" value="Unassembled WGS sequence"/>
</dbReference>
<comment type="similarity">
    <text evidence="1">Belongs to the short-chain dehydrogenases/reductases (SDR) family.</text>
</comment>
<reference evidence="4 6" key="2">
    <citation type="submission" date="2016-08" db="EMBL/GenBank/DDBJ databases">
        <authorList>
            <person name="Varghese N."/>
            <person name="Submissions Spin"/>
        </authorList>
    </citation>
    <scope>NUCLEOTIDE SEQUENCE [LARGE SCALE GENOMIC DNA]</scope>
    <source>
        <strain evidence="4 6">HL-109</strain>
    </source>
</reference>
<dbReference type="Pfam" id="PF13561">
    <property type="entry name" value="adh_short_C2"/>
    <property type="match status" value="1"/>
</dbReference>
<protein>
    <submittedName>
        <fullName evidence="3">Alternative dihydrofolate reductase FolM</fullName>
    </submittedName>
    <submittedName>
        <fullName evidence="4">NAD(P)-dependent dehydrogenase, short-chain alcohol dehydrogenase family</fullName>
    </submittedName>
</protein>
<reference evidence="3 5" key="1">
    <citation type="submission" date="2015-09" db="EMBL/GenBank/DDBJ databases">
        <title>Identification and resolution of microdiversity through metagenomic sequencing of parallel consortia.</title>
        <authorList>
            <person name="Nelson W.C."/>
            <person name="Romine M.F."/>
            <person name="Lindemann S.R."/>
        </authorList>
    </citation>
    <scope>NUCLEOTIDE SEQUENCE [LARGE SCALE GENOMIC DNA]</scope>
    <source>
        <strain evidence="3">HL-109</strain>
    </source>
</reference>
<evidence type="ECO:0000313" key="4">
    <source>
        <dbReference type="EMBL" id="SCC82100.1"/>
    </source>
</evidence>
<keyword evidence="6" id="KW-1185">Reference proteome</keyword>
<dbReference type="EMBL" id="FMBM01000002">
    <property type="protein sequence ID" value="SCC82100.1"/>
    <property type="molecule type" value="Genomic_DNA"/>
</dbReference>
<evidence type="ECO:0000313" key="5">
    <source>
        <dbReference type="Proteomes" id="UP000050497"/>
    </source>
</evidence>
<dbReference type="GO" id="GO:0016491">
    <property type="term" value="F:oxidoreductase activity"/>
    <property type="evidence" value="ECO:0007669"/>
    <property type="project" value="UniProtKB-KW"/>
</dbReference>
<name>A0A0P7XXN4_9HYPH</name>
<keyword evidence="2" id="KW-0560">Oxidoreductase</keyword>
<organism evidence="3 5">
    <name type="scientific">Saliniramus fredricksonii</name>
    <dbReference type="NCBI Taxonomy" id="1653334"/>
    <lineage>
        <taxon>Bacteria</taxon>
        <taxon>Pseudomonadati</taxon>
        <taxon>Pseudomonadota</taxon>
        <taxon>Alphaproteobacteria</taxon>
        <taxon>Hyphomicrobiales</taxon>
        <taxon>Salinarimonadaceae</taxon>
        <taxon>Saliniramus</taxon>
    </lineage>
</organism>
<dbReference type="InterPro" id="IPR002347">
    <property type="entry name" value="SDR_fam"/>
</dbReference>
<evidence type="ECO:0000313" key="3">
    <source>
        <dbReference type="EMBL" id="KPQ09263.1"/>
    </source>
</evidence>
<dbReference type="InterPro" id="IPR036291">
    <property type="entry name" value="NAD(P)-bd_dom_sf"/>
</dbReference>
<dbReference type="EMBL" id="LJSX01000031">
    <property type="protein sequence ID" value="KPQ09263.1"/>
    <property type="molecule type" value="Genomic_DNA"/>
</dbReference>
<gene>
    <name evidence="3" type="primary">folM</name>
    <name evidence="4" type="ORF">GA0071312_3076</name>
    <name evidence="3" type="ORF">HLUCCO17_15630</name>
</gene>
<comment type="caution">
    <text evidence="3">The sequence shown here is derived from an EMBL/GenBank/DDBJ whole genome shotgun (WGS) entry which is preliminary data.</text>
</comment>
<dbReference type="PRINTS" id="PR00081">
    <property type="entry name" value="GDHRDH"/>
</dbReference>
<sequence>MMDRAVLVTGAAKRIGRAIALALAGEGYAVAVHYGRSREAADALVAEIEAMGGRACAVQGDLADAQAVARLVPEAASRLGRALTMLVNNASEFEPDALTALDPEQWERHFAINLRAPAFLVRDFARQCPDGADGLVVNMLDQRVWKPTPHFFSYQLTKSALWTATQTMAQALAPRGIRVNAIGPGPTVSNTRQGDADFRKQTEATPLKRGATPEEIARAVLFLAATPAMTGQMLALDGGQHLAWETPDVVGIRE</sequence>
<accession>A0A0P7XXN4</accession>
<evidence type="ECO:0000313" key="6">
    <source>
        <dbReference type="Proteomes" id="UP000182800"/>
    </source>
</evidence>
<proteinExistence type="inferred from homology"/>
<dbReference type="STRING" id="1653334.GA0071312_3076"/>
<dbReference type="PANTHER" id="PTHR43639:SF1">
    <property type="entry name" value="SHORT-CHAIN DEHYDROGENASE_REDUCTASE FAMILY PROTEIN"/>
    <property type="match status" value="1"/>
</dbReference>
<dbReference type="PANTHER" id="PTHR43639">
    <property type="entry name" value="OXIDOREDUCTASE, SHORT-CHAIN DEHYDROGENASE/REDUCTASE FAMILY (AFU_ORTHOLOGUE AFUA_5G02870)"/>
    <property type="match status" value="1"/>
</dbReference>
<dbReference type="NCBIfam" id="NF006597">
    <property type="entry name" value="PRK09134.1"/>
    <property type="match status" value="1"/>
</dbReference>
<dbReference type="Gene3D" id="3.40.50.720">
    <property type="entry name" value="NAD(P)-binding Rossmann-like Domain"/>
    <property type="match status" value="1"/>
</dbReference>
<evidence type="ECO:0000256" key="1">
    <source>
        <dbReference type="ARBA" id="ARBA00006484"/>
    </source>
</evidence>
<dbReference type="SUPFAM" id="SSF51735">
    <property type="entry name" value="NAD(P)-binding Rossmann-fold domains"/>
    <property type="match status" value="1"/>
</dbReference>
<evidence type="ECO:0000256" key="2">
    <source>
        <dbReference type="ARBA" id="ARBA00023002"/>
    </source>
</evidence>